<keyword evidence="3" id="KW-1185">Reference proteome</keyword>
<accession>A0ABR0KXD2</accession>
<comment type="caution">
    <text evidence="2">The sequence shown here is derived from an EMBL/GenBank/DDBJ whole genome shotgun (WGS) entry which is preliminary data.</text>
</comment>
<feature type="region of interest" description="Disordered" evidence="1">
    <location>
        <begin position="47"/>
        <end position="67"/>
    </location>
</feature>
<dbReference type="Proteomes" id="UP001308179">
    <property type="component" value="Unassembled WGS sequence"/>
</dbReference>
<feature type="compositionally biased region" description="Acidic residues" evidence="1">
    <location>
        <begin position="52"/>
        <end position="67"/>
    </location>
</feature>
<protein>
    <submittedName>
        <fullName evidence="2">Uncharacterized protein</fullName>
    </submittedName>
</protein>
<evidence type="ECO:0000256" key="1">
    <source>
        <dbReference type="SAM" id="MobiDB-lite"/>
    </source>
</evidence>
<dbReference type="EMBL" id="JAVRRR010000892">
    <property type="protein sequence ID" value="KAK5140107.1"/>
    <property type="molecule type" value="Genomic_DNA"/>
</dbReference>
<sequence>MWKANLLRFHYPVELYPEPFVRLKAIAPEKDGAYEAVKSKKEYRTLSPNLEEATEGSEDATDTLDNGDDLHEATLAARTNPAAEDMVVVTGAEEEEEIGVEEEDEDGAEEGGFVTEHGQTEKGAYSIPIGAYCSSKQMSVDPRAEMIDKREKQLGELKWRIATHHLDLFSKDKIVIFKIVDIQAAATHGDRERYQQLEEGLMEYLDNGEFINQTSSYHR</sequence>
<evidence type="ECO:0000313" key="3">
    <source>
        <dbReference type="Proteomes" id="UP001308179"/>
    </source>
</evidence>
<reference evidence="2 3" key="1">
    <citation type="submission" date="2023-08" db="EMBL/GenBank/DDBJ databases">
        <title>Black Yeasts Isolated from many extreme environments.</title>
        <authorList>
            <person name="Coleine C."/>
            <person name="Stajich J.E."/>
            <person name="Selbmann L."/>
        </authorList>
    </citation>
    <scope>NUCLEOTIDE SEQUENCE [LARGE SCALE GENOMIC DNA]</scope>
    <source>
        <strain evidence="2 3">CCFEE 5386</strain>
    </source>
</reference>
<name>A0ABR0KXD2_9PEZI</name>
<gene>
    <name evidence="2" type="ORF">LTR32_006998</name>
</gene>
<evidence type="ECO:0000313" key="2">
    <source>
        <dbReference type="EMBL" id="KAK5140107.1"/>
    </source>
</evidence>
<organism evidence="2 3">
    <name type="scientific">Rachicladosporium monterosium</name>
    <dbReference type="NCBI Taxonomy" id="1507873"/>
    <lineage>
        <taxon>Eukaryota</taxon>
        <taxon>Fungi</taxon>
        <taxon>Dikarya</taxon>
        <taxon>Ascomycota</taxon>
        <taxon>Pezizomycotina</taxon>
        <taxon>Dothideomycetes</taxon>
        <taxon>Dothideomycetidae</taxon>
        <taxon>Cladosporiales</taxon>
        <taxon>Cladosporiaceae</taxon>
        <taxon>Rachicladosporium</taxon>
    </lineage>
</organism>
<proteinExistence type="predicted"/>